<keyword evidence="5 7" id="KW-0057">Aromatic amino acid biosynthesis</keyword>
<comment type="caution">
    <text evidence="8">The sequence shown here is derived from an EMBL/GenBank/DDBJ whole genome shotgun (WGS) entry which is preliminary data.</text>
</comment>
<feature type="binding site" evidence="7">
    <location>
        <begin position="294"/>
        <end position="298"/>
    </location>
    <ligand>
        <name>FMN</name>
        <dbReference type="ChEBI" id="CHEBI:58210"/>
    </ligand>
</feature>
<gene>
    <name evidence="7" type="primary">aroC</name>
    <name evidence="8" type="ORF">IAA86_02455</name>
</gene>
<dbReference type="SUPFAM" id="SSF103263">
    <property type="entry name" value="Chorismate synthase, AroC"/>
    <property type="match status" value="1"/>
</dbReference>
<dbReference type="PIRSF" id="PIRSF001456">
    <property type="entry name" value="Chorismate_synth"/>
    <property type="match status" value="1"/>
</dbReference>
<dbReference type="Proteomes" id="UP000886865">
    <property type="component" value="Unassembled WGS sequence"/>
</dbReference>
<feature type="binding site" evidence="7">
    <location>
        <position position="47"/>
    </location>
    <ligand>
        <name>NADP(+)</name>
        <dbReference type="ChEBI" id="CHEBI:58349"/>
    </ligand>
</feature>
<reference evidence="8" key="1">
    <citation type="submission" date="2020-10" db="EMBL/GenBank/DDBJ databases">
        <authorList>
            <person name="Gilroy R."/>
        </authorList>
    </citation>
    <scope>NUCLEOTIDE SEQUENCE</scope>
    <source>
        <strain evidence="8">CHK152-2871</strain>
    </source>
</reference>
<comment type="cofactor">
    <cofactor evidence="7">
        <name>FMNH2</name>
        <dbReference type="ChEBI" id="CHEBI:57618"/>
    </cofactor>
    <text evidence="7">Reduced FMN (FMNH(2)).</text>
</comment>
<dbReference type="HAMAP" id="MF_00300">
    <property type="entry name" value="Chorismate_synth"/>
    <property type="match status" value="1"/>
</dbReference>
<comment type="similarity">
    <text evidence="2 7">Belongs to the chorismate synthase family.</text>
</comment>
<dbReference type="CDD" id="cd07304">
    <property type="entry name" value="Chorismate_synthase"/>
    <property type="match status" value="1"/>
</dbReference>
<organism evidence="8 9">
    <name type="scientific">Candidatus Galligastranaerophilus intestinavium</name>
    <dbReference type="NCBI Taxonomy" id="2840836"/>
    <lineage>
        <taxon>Bacteria</taxon>
        <taxon>Candidatus Galligastranaerophilus</taxon>
    </lineage>
</organism>
<dbReference type="Pfam" id="PF01264">
    <property type="entry name" value="Chorismate_synt"/>
    <property type="match status" value="1"/>
</dbReference>
<dbReference type="GO" id="GO:0008652">
    <property type="term" value="P:amino acid biosynthetic process"/>
    <property type="evidence" value="ECO:0007669"/>
    <property type="project" value="UniProtKB-KW"/>
</dbReference>
<dbReference type="GO" id="GO:0009423">
    <property type="term" value="P:chorismate biosynthetic process"/>
    <property type="evidence" value="ECO:0007669"/>
    <property type="project" value="UniProtKB-UniRule"/>
</dbReference>
<dbReference type="GO" id="GO:0010181">
    <property type="term" value="F:FMN binding"/>
    <property type="evidence" value="ECO:0007669"/>
    <property type="project" value="TreeGrafter"/>
</dbReference>
<dbReference type="PANTHER" id="PTHR21085:SF0">
    <property type="entry name" value="CHORISMATE SYNTHASE"/>
    <property type="match status" value="1"/>
</dbReference>
<keyword evidence="7" id="KW-0274">FAD</keyword>
<dbReference type="InterPro" id="IPR035904">
    <property type="entry name" value="Chorismate_synth_AroC_sf"/>
</dbReference>
<dbReference type="Gene3D" id="3.60.150.10">
    <property type="entry name" value="Chorismate synthase AroC"/>
    <property type="match status" value="2"/>
</dbReference>
<comment type="subunit">
    <text evidence="7">Homotetramer.</text>
</comment>
<sequence>MSLRFLTSGESHGKCLNAIIDGIGANFELDFDFINSELRARQGGLGRGGRMKIETDKVTFNSGVRFSKTTGAPICIEIQNIDHKNWLLPMSTEKINLEDLSEDEKQFLKSKEIERVRPGHADFAGAIKYNQKDIRNILERSSARETATRCAVGAICQSILKNFDIELTSQVVSLGGEIEPEKFEAKIKEAQESGESLGGRVKITIKNLPIGLGSCMHWDRRLDGKLAGAVMSVPAIKSVEIGLGSQCADRFGSLVHDEIFLDENERILRKTNNAGGIEGGMTNGEDIVITAAMKPIPTMKKALNSININTKEQTSAHFERADTCALDACGVVVKNMCAIVVLNAFFEKFGSDSYEEVMKNFKNNAKKI</sequence>
<dbReference type="InterPro" id="IPR000453">
    <property type="entry name" value="Chorismate_synth"/>
</dbReference>
<dbReference type="GO" id="GO:0005829">
    <property type="term" value="C:cytosol"/>
    <property type="evidence" value="ECO:0007669"/>
    <property type="project" value="TreeGrafter"/>
</dbReference>
<evidence type="ECO:0000256" key="5">
    <source>
        <dbReference type="ARBA" id="ARBA00023141"/>
    </source>
</evidence>
<dbReference type="EMBL" id="DVJQ01000021">
    <property type="protein sequence ID" value="HIS73865.1"/>
    <property type="molecule type" value="Genomic_DNA"/>
</dbReference>
<evidence type="ECO:0000256" key="2">
    <source>
        <dbReference type="ARBA" id="ARBA00008014"/>
    </source>
</evidence>
<reference evidence="8" key="2">
    <citation type="journal article" date="2021" name="PeerJ">
        <title>Extensive microbial diversity within the chicken gut microbiome revealed by metagenomics and culture.</title>
        <authorList>
            <person name="Gilroy R."/>
            <person name="Ravi A."/>
            <person name="Getino M."/>
            <person name="Pursley I."/>
            <person name="Horton D.L."/>
            <person name="Alikhan N.F."/>
            <person name="Baker D."/>
            <person name="Gharbi K."/>
            <person name="Hall N."/>
            <person name="Watson M."/>
            <person name="Adriaenssens E.M."/>
            <person name="Foster-Nyarko E."/>
            <person name="Jarju S."/>
            <person name="Secka A."/>
            <person name="Antonio M."/>
            <person name="Oren A."/>
            <person name="Chaudhuri R.R."/>
            <person name="La Ragione R."/>
            <person name="Hildebrand F."/>
            <person name="Pallen M.J."/>
        </authorList>
    </citation>
    <scope>NUCLEOTIDE SEQUENCE</scope>
    <source>
        <strain evidence="8">CHK152-2871</strain>
    </source>
</reference>
<keyword evidence="6 7" id="KW-0456">Lyase</keyword>
<proteinExistence type="inferred from homology"/>
<feature type="binding site" evidence="7">
    <location>
        <position position="41"/>
    </location>
    <ligand>
        <name>NADP(+)</name>
        <dbReference type="ChEBI" id="CHEBI:58349"/>
    </ligand>
</feature>
<evidence type="ECO:0000256" key="6">
    <source>
        <dbReference type="ARBA" id="ARBA00023239"/>
    </source>
</evidence>
<comment type="caution">
    <text evidence="7">Lacks conserved residue(s) required for the propagation of feature annotation.</text>
</comment>
<keyword evidence="7" id="KW-0521">NADP</keyword>
<comment type="pathway">
    <text evidence="1 7">Metabolic intermediate biosynthesis; chorismate biosynthesis; chorismate from D-erythrose 4-phosphate and phosphoenolpyruvate: step 7/7.</text>
</comment>
<evidence type="ECO:0000256" key="4">
    <source>
        <dbReference type="ARBA" id="ARBA00022605"/>
    </source>
</evidence>
<comment type="function">
    <text evidence="7">Catalyzes the anti-1,4-elimination of the C-3 phosphate and the C-6 proR hydrogen from 5-enolpyruvylshikimate-3-phosphate (EPSP) to yield chorismate, which is the branch point compound that serves as the starting substrate for the three terminal pathways of aromatic amino acid biosynthesis. This reaction introduces a second double bond into the aromatic ring system.</text>
</comment>
<evidence type="ECO:0000313" key="9">
    <source>
        <dbReference type="Proteomes" id="UP000886865"/>
    </source>
</evidence>
<dbReference type="PANTHER" id="PTHR21085">
    <property type="entry name" value="CHORISMATE SYNTHASE"/>
    <property type="match status" value="1"/>
</dbReference>
<evidence type="ECO:0000256" key="7">
    <source>
        <dbReference type="HAMAP-Rule" id="MF_00300"/>
    </source>
</evidence>
<feature type="binding site" evidence="7">
    <location>
        <begin position="140"/>
        <end position="142"/>
    </location>
    <ligand>
        <name>FMN</name>
        <dbReference type="ChEBI" id="CHEBI:58210"/>
    </ligand>
</feature>
<dbReference type="EC" id="4.2.3.5" evidence="3 7"/>
<evidence type="ECO:0000256" key="3">
    <source>
        <dbReference type="ARBA" id="ARBA00013036"/>
    </source>
</evidence>
<comment type="catalytic activity">
    <reaction evidence="7">
        <text>5-O-(1-carboxyvinyl)-3-phosphoshikimate = chorismate + phosphate</text>
        <dbReference type="Rhea" id="RHEA:21020"/>
        <dbReference type="ChEBI" id="CHEBI:29748"/>
        <dbReference type="ChEBI" id="CHEBI:43474"/>
        <dbReference type="ChEBI" id="CHEBI:57701"/>
        <dbReference type="EC" id="4.2.3.5"/>
    </reaction>
</comment>
<feature type="binding site" evidence="7">
    <location>
        <position position="320"/>
    </location>
    <ligand>
        <name>FMN</name>
        <dbReference type="ChEBI" id="CHEBI:58210"/>
    </ligand>
</feature>
<evidence type="ECO:0000256" key="1">
    <source>
        <dbReference type="ARBA" id="ARBA00005044"/>
    </source>
</evidence>
<accession>A0A9D1JX77</accession>
<name>A0A9D1JX77_9BACT</name>
<dbReference type="GO" id="GO:0004107">
    <property type="term" value="F:chorismate synthase activity"/>
    <property type="evidence" value="ECO:0007669"/>
    <property type="project" value="UniProtKB-UniRule"/>
</dbReference>
<protein>
    <recommendedName>
        <fullName evidence="3 7">Chorismate synthase</fullName>
        <shortName evidence="7">CS</shortName>
        <ecNumber evidence="3 7">4.2.3.5</ecNumber>
    </recommendedName>
    <alternativeName>
        <fullName evidence="7">5-enolpyruvylshikimate-3-phosphate phospholyase</fullName>
    </alternativeName>
</protein>
<evidence type="ECO:0000313" key="8">
    <source>
        <dbReference type="EMBL" id="HIS73865.1"/>
    </source>
</evidence>
<keyword evidence="4 7" id="KW-0028">Amino-acid biosynthesis</keyword>
<keyword evidence="7" id="KW-0288">FMN</keyword>
<feature type="binding site" evidence="7">
    <location>
        <position position="279"/>
    </location>
    <ligand>
        <name>FMN</name>
        <dbReference type="ChEBI" id="CHEBI:58210"/>
    </ligand>
</feature>
<dbReference type="GO" id="GO:0009073">
    <property type="term" value="P:aromatic amino acid family biosynthetic process"/>
    <property type="evidence" value="ECO:0007669"/>
    <property type="project" value="UniProtKB-KW"/>
</dbReference>
<keyword evidence="7" id="KW-0285">Flavoprotein</keyword>
<dbReference type="AlphaFoldDB" id="A0A9D1JX77"/>